<comment type="caution">
    <text evidence="2">The sequence shown here is derived from an EMBL/GenBank/DDBJ whole genome shotgun (WGS) entry which is preliminary data.</text>
</comment>
<dbReference type="Proteomes" id="UP001396898">
    <property type="component" value="Unassembled WGS sequence"/>
</dbReference>
<organism evidence="2 3">
    <name type="scientific">Apiospora marii</name>
    <dbReference type="NCBI Taxonomy" id="335849"/>
    <lineage>
        <taxon>Eukaryota</taxon>
        <taxon>Fungi</taxon>
        <taxon>Dikarya</taxon>
        <taxon>Ascomycota</taxon>
        <taxon>Pezizomycotina</taxon>
        <taxon>Sordariomycetes</taxon>
        <taxon>Xylariomycetidae</taxon>
        <taxon>Amphisphaeriales</taxon>
        <taxon>Apiosporaceae</taxon>
        <taxon>Apiospora</taxon>
    </lineage>
</organism>
<keyword evidence="3" id="KW-1185">Reference proteome</keyword>
<sequence>MPTILDDESWEFLCDWMENQPAKGNLKVSKDSPYLVGQIQLWVRDKPQDGIFTATSKFPAQPVASPTAVPPTSPSAGTENAPPLGSSDESTGEELFLLGSAHRTSSDSPRHSSPAGSPGHSPPTGSPRHGSPGGLPQVHAFAGPQAAPRASSGHSFRRQFDRLTDTHMALLSQDKDERLWPEPDWLHGNWPIQTTWGITVLLSRALGYLAGCGSISDRRLSTYAWNTKLPFKVPVKVELNDASWGDAIMRGLHSPSANAQGAMYHWSAGHYIVHNPDKEMGAIIEIPDGVHTPRSIDYCELHALCILLARQKTYGYAKPKLSAWVISIKPDHFRVLEAYLDQNVDPHAFHFSIVDECRWMKRKTRNLDGSDVEYKWLLSWALAQLRY</sequence>
<evidence type="ECO:0000256" key="1">
    <source>
        <dbReference type="SAM" id="MobiDB-lite"/>
    </source>
</evidence>
<reference evidence="2 3" key="1">
    <citation type="submission" date="2023-01" db="EMBL/GenBank/DDBJ databases">
        <title>Analysis of 21 Apiospora genomes using comparative genomics revels a genus with tremendous synthesis potential of carbohydrate active enzymes and secondary metabolites.</title>
        <authorList>
            <person name="Sorensen T."/>
        </authorList>
    </citation>
    <scope>NUCLEOTIDE SEQUENCE [LARGE SCALE GENOMIC DNA]</scope>
    <source>
        <strain evidence="2 3">CBS 20057</strain>
    </source>
</reference>
<feature type="region of interest" description="Disordered" evidence="1">
    <location>
        <begin position="52"/>
        <end position="155"/>
    </location>
</feature>
<proteinExistence type="predicted"/>
<protein>
    <submittedName>
        <fullName evidence="2">Uncharacterized protein</fullName>
    </submittedName>
</protein>
<accession>A0ABR1ST99</accession>
<dbReference type="EMBL" id="JAQQWI010000002">
    <property type="protein sequence ID" value="KAK8037557.1"/>
    <property type="molecule type" value="Genomic_DNA"/>
</dbReference>
<evidence type="ECO:0000313" key="3">
    <source>
        <dbReference type="Proteomes" id="UP001396898"/>
    </source>
</evidence>
<evidence type="ECO:0000313" key="2">
    <source>
        <dbReference type="EMBL" id="KAK8037557.1"/>
    </source>
</evidence>
<gene>
    <name evidence="2" type="ORF">PG991_000903</name>
</gene>
<name>A0ABR1ST99_9PEZI</name>